<evidence type="ECO:0000256" key="1">
    <source>
        <dbReference type="ARBA" id="ARBA00004141"/>
    </source>
</evidence>
<accession>A0A4P6HJM7</accession>
<keyword evidence="2 6" id="KW-0812">Transmembrane</keyword>
<dbReference type="PANTHER" id="PTHR11814">
    <property type="entry name" value="SULFATE TRANSPORTER"/>
    <property type="match status" value="1"/>
</dbReference>
<dbReference type="RefSeq" id="WP_129348874.1">
    <property type="nucleotide sequence ID" value="NZ_CP026538.1"/>
</dbReference>
<evidence type="ECO:0000256" key="6">
    <source>
        <dbReference type="SAM" id="Phobius"/>
    </source>
</evidence>
<gene>
    <name evidence="8" type="ORF">C3Y92_01635</name>
</gene>
<dbReference type="Pfam" id="PF01740">
    <property type="entry name" value="STAS"/>
    <property type="match status" value="1"/>
</dbReference>
<dbReference type="GO" id="GO:0055085">
    <property type="term" value="P:transmembrane transport"/>
    <property type="evidence" value="ECO:0007669"/>
    <property type="project" value="InterPro"/>
</dbReference>
<dbReference type="SUPFAM" id="SSF52091">
    <property type="entry name" value="SpoIIaa-like"/>
    <property type="match status" value="1"/>
</dbReference>
<dbReference type="EMBL" id="CP026538">
    <property type="protein sequence ID" value="QAZ66010.1"/>
    <property type="molecule type" value="Genomic_DNA"/>
</dbReference>
<evidence type="ECO:0000256" key="4">
    <source>
        <dbReference type="ARBA" id="ARBA00023136"/>
    </source>
</evidence>
<feature type="transmembrane region" description="Helical" evidence="6">
    <location>
        <begin position="129"/>
        <end position="150"/>
    </location>
</feature>
<feature type="transmembrane region" description="Helical" evidence="6">
    <location>
        <begin position="205"/>
        <end position="226"/>
    </location>
</feature>
<feature type="transmembrane region" description="Helical" evidence="6">
    <location>
        <begin position="54"/>
        <end position="75"/>
    </location>
</feature>
<dbReference type="GO" id="GO:0016020">
    <property type="term" value="C:membrane"/>
    <property type="evidence" value="ECO:0007669"/>
    <property type="project" value="UniProtKB-SubCell"/>
</dbReference>
<evidence type="ECO:0000256" key="5">
    <source>
        <dbReference type="SAM" id="MobiDB-lite"/>
    </source>
</evidence>
<feature type="transmembrane region" description="Helical" evidence="6">
    <location>
        <begin position="162"/>
        <end position="185"/>
    </location>
</feature>
<dbReference type="AlphaFoldDB" id="A0A4P6HJM7"/>
<keyword evidence="9" id="KW-1185">Reference proteome</keyword>
<sequence length="644" mass="67901">MVATIRLSRRSPVEHCELPRRPSRFEPLLRLMPRLFPFLSWWPRVGRRTLSADLWAGLTGAVIVLPQGVAFAAIAGLPPQYGLYAAMVPVIVAALFGSSWHLISGPTTAISLVVFANVSQLAPPGSPDYIRLVLALTVLAGLVQFGLGLARLGGVVNFVSHSVVTGFTAGAAILIATSQLGHFFGVTLPRGGSFLETWLAFFRQLPAVNGHVALIAGTTLLVALVLRRLWPRCPALLLSLIAGSLLCHVLDGAGHGAKLVGALPASLPPLSLPEIDLDTFRVLFPGALAVAMLGLAEAVSIARAVAVRSQQHIDNSQEFIGQGLANIAGGFFSGYASSGSFTRTGVNYDAGGKTPLAAVFSAVLLALVVLLVAPATAYLPIAAMAGVIVLVAAGLVNVKAIRHILHTDRSEAGVLAATFLSTLFVGLEFAIYAGVMLSLLLYLRRTSHPHFITLAPDPASPRRALVNVRRKKLAECPQLKILRLDGSIFFGAVNHIAEELHRIVEKSPEQCHILIIGSGINFIDAGGCHMLFHEAGAMKLSGREIFFCSLKGEVMELLTRGGCLARIGAENVFRDKESAIGGIVARLDPERCACCPSRVFAECAGRPGGWAEGLTAAGLAELGDGPALAGDDDADENDDAPEEV</sequence>
<feature type="transmembrane region" description="Helical" evidence="6">
    <location>
        <begin position="381"/>
        <end position="401"/>
    </location>
</feature>
<comment type="subcellular location">
    <subcellularLocation>
        <location evidence="1">Membrane</location>
        <topology evidence="1">Multi-pass membrane protein</topology>
    </subcellularLocation>
</comment>
<dbReference type="Pfam" id="PF00916">
    <property type="entry name" value="Sulfate_transp"/>
    <property type="match status" value="1"/>
</dbReference>
<reference evidence="8 9" key="1">
    <citation type="submission" date="2018-02" db="EMBL/GenBank/DDBJ databases">
        <title>Genome sequence of Desulfovibrio carbinolicus DSM 3852.</title>
        <authorList>
            <person name="Wilbanks E."/>
            <person name="Skennerton C.T."/>
            <person name="Orphan V.J."/>
        </authorList>
    </citation>
    <scope>NUCLEOTIDE SEQUENCE [LARGE SCALE GENOMIC DNA]</scope>
    <source>
        <strain evidence="8 9">DSM 3852</strain>
    </source>
</reference>
<dbReference type="OrthoDB" id="9769739at2"/>
<evidence type="ECO:0000256" key="3">
    <source>
        <dbReference type="ARBA" id="ARBA00022989"/>
    </source>
</evidence>
<dbReference type="Gene3D" id="3.30.750.24">
    <property type="entry name" value="STAS domain"/>
    <property type="match status" value="1"/>
</dbReference>
<dbReference type="PROSITE" id="PS50801">
    <property type="entry name" value="STAS"/>
    <property type="match status" value="1"/>
</dbReference>
<feature type="region of interest" description="Disordered" evidence="5">
    <location>
        <begin position="622"/>
        <end position="644"/>
    </location>
</feature>
<dbReference type="InterPro" id="IPR001902">
    <property type="entry name" value="SLC26A/SulP_fam"/>
</dbReference>
<evidence type="ECO:0000313" key="8">
    <source>
        <dbReference type="EMBL" id="QAZ66010.1"/>
    </source>
</evidence>
<dbReference type="CDD" id="cd07042">
    <property type="entry name" value="STAS_SulP_like_sulfate_transporter"/>
    <property type="match status" value="1"/>
</dbReference>
<dbReference type="Proteomes" id="UP000293296">
    <property type="component" value="Chromosome"/>
</dbReference>
<feature type="transmembrane region" description="Helical" evidence="6">
    <location>
        <begin position="282"/>
        <end position="306"/>
    </location>
</feature>
<feature type="transmembrane region" description="Helical" evidence="6">
    <location>
        <begin position="356"/>
        <end position="375"/>
    </location>
</feature>
<name>A0A4P6HJM7_9BACT</name>
<keyword evidence="3 6" id="KW-1133">Transmembrane helix</keyword>
<feature type="compositionally biased region" description="Acidic residues" evidence="5">
    <location>
        <begin position="630"/>
        <end position="644"/>
    </location>
</feature>
<dbReference type="InterPro" id="IPR002645">
    <property type="entry name" value="STAS_dom"/>
</dbReference>
<dbReference type="KEGG" id="dcb:C3Y92_01635"/>
<dbReference type="InterPro" id="IPR011547">
    <property type="entry name" value="SLC26A/SulP_dom"/>
</dbReference>
<evidence type="ECO:0000256" key="2">
    <source>
        <dbReference type="ARBA" id="ARBA00022692"/>
    </source>
</evidence>
<evidence type="ECO:0000259" key="7">
    <source>
        <dbReference type="PROSITE" id="PS50801"/>
    </source>
</evidence>
<keyword evidence="4 6" id="KW-0472">Membrane</keyword>
<protein>
    <submittedName>
        <fullName evidence="8">Sodium-independent anion transporter</fullName>
    </submittedName>
</protein>
<feature type="transmembrane region" description="Helical" evidence="6">
    <location>
        <begin position="413"/>
        <end position="443"/>
    </location>
</feature>
<feature type="domain" description="STAS" evidence="7">
    <location>
        <begin position="469"/>
        <end position="583"/>
    </location>
</feature>
<proteinExistence type="predicted"/>
<organism evidence="8 9">
    <name type="scientific">Solidesulfovibrio carbinolicus</name>
    <dbReference type="NCBI Taxonomy" id="296842"/>
    <lineage>
        <taxon>Bacteria</taxon>
        <taxon>Pseudomonadati</taxon>
        <taxon>Thermodesulfobacteriota</taxon>
        <taxon>Desulfovibrionia</taxon>
        <taxon>Desulfovibrionales</taxon>
        <taxon>Desulfovibrionaceae</taxon>
        <taxon>Solidesulfovibrio</taxon>
    </lineage>
</organism>
<dbReference type="InterPro" id="IPR036513">
    <property type="entry name" value="STAS_dom_sf"/>
</dbReference>
<evidence type="ECO:0000313" key="9">
    <source>
        <dbReference type="Proteomes" id="UP000293296"/>
    </source>
</evidence>
<feature type="transmembrane region" description="Helical" evidence="6">
    <location>
        <begin position="81"/>
        <end position="100"/>
    </location>
</feature>